<protein>
    <recommendedName>
        <fullName evidence="1">PepSY domain-containing protein</fullName>
    </recommendedName>
</protein>
<evidence type="ECO:0000313" key="2">
    <source>
        <dbReference type="EMBL" id="TKJ37284.1"/>
    </source>
</evidence>
<sequence>MDGIIDVYLSPELNLALILDEDDGYLTYEVIVVTPARAIMELDIDAGTGALMEMEEWECCEEEDD</sequence>
<organism evidence="2 3">
    <name type="scientific">candidate division LCP-89 bacterium B3_LCP</name>
    <dbReference type="NCBI Taxonomy" id="2012998"/>
    <lineage>
        <taxon>Bacteria</taxon>
        <taxon>Pseudomonadati</taxon>
        <taxon>Bacteria division LCP-89</taxon>
    </lineage>
</organism>
<reference evidence="2 3" key="1">
    <citation type="submission" date="2017-06" db="EMBL/GenBank/DDBJ databases">
        <title>Novel microbial phyla capable of carbon fixation and sulfur reduction in deep-sea sediments.</title>
        <authorList>
            <person name="Huang J."/>
            <person name="Baker B."/>
            <person name="Wang Y."/>
        </authorList>
    </citation>
    <scope>NUCLEOTIDE SEQUENCE [LARGE SCALE GENOMIC DNA]</scope>
    <source>
        <strain evidence="2">B3_LCP</strain>
    </source>
</reference>
<dbReference type="InterPro" id="IPR025711">
    <property type="entry name" value="PepSY"/>
</dbReference>
<dbReference type="Proteomes" id="UP000319619">
    <property type="component" value="Unassembled WGS sequence"/>
</dbReference>
<evidence type="ECO:0000259" key="1">
    <source>
        <dbReference type="Pfam" id="PF03413"/>
    </source>
</evidence>
<accession>A0A532UQR4</accession>
<gene>
    <name evidence="2" type="ORF">CEE37_14345</name>
</gene>
<feature type="domain" description="PepSY" evidence="1">
    <location>
        <begin position="14"/>
        <end position="54"/>
    </location>
</feature>
<dbReference type="AlphaFoldDB" id="A0A532UQR4"/>
<comment type="caution">
    <text evidence="2">The sequence shown here is derived from an EMBL/GenBank/DDBJ whole genome shotgun (WGS) entry which is preliminary data.</text>
</comment>
<evidence type="ECO:0000313" key="3">
    <source>
        <dbReference type="Proteomes" id="UP000319619"/>
    </source>
</evidence>
<name>A0A532UQR4_UNCL8</name>
<dbReference type="EMBL" id="NJBN01000013">
    <property type="protein sequence ID" value="TKJ37284.1"/>
    <property type="molecule type" value="Genomic_DNA"/>
</dbReference>
<proteinExistence type="predicted"/>
<dbReference type="Gene3D" id="3.10.450.40">
    <property type="match status" value="1"/>
</dbReference>
<dbReference type="Pfam" id="PF03413">
    <property type="entry name" value="PepSY"/>
    <property type="match status" value="1"/>
</dbReference>